<dbReference type="Proteomes" id="UP000887575">
    <property type="component" value="Unassembled WGS sequence"/>
</dbReference>
<dbReference type="AlphaFoldDB" id="A0AAF3EBQ5"/>
<proteinExistence type="predicted"/>
<feature type="region of interest" description="Disordered" evidence="1">
    <location>
        <begin position="38"/>
        <end position="109"/>
    </location>
</feature>
<feature type="compositionally biased region" description="Basic and acidic residues" evidence="1">
    <location>
        <begin position="374"/>
        <end position="384"/>
    </location>
</feature>
<evidence type="ECO:0000313" key="3">
    <source>
        <dbReference type="WBParaSite" id="MBELARI_LOCUS11384"/>
    </source>
</evidence>
<accession>A0AAF3EBQ5</accession>
<protein>
    <submittedName>
        <fullName evidence="3">RRM domain-containing protein</fullName>
    </submittedName>
</protein>
<feature type="compositionally biased region" description="Basic and acidic residues" evidence="1">
    <location>
        <begin position="82"/>
        <end position="103"/>
    </location>
</feature>
<name>A0AAF3EBQ5_9BILA</name>
<keyword evidence="2" id="KW-1185">Reference proteome</keyword>
<feature type="compositionally biased region" description="Acidic residues" evidence="1">
    <location>
        <begin position="69"/>
        <end position="81"/>
    </location>
</feature>
<dbReference type="WBParaSite" id="MBELARI_LOCUS11384">
    <property type="protein sequence ID" value="MBELARI_LOCUS11384"/>
    <property type="gene ID" value="MBELARI_LOCUS11384"/>
</dbReference>
<feature type="region of interest" description="Disordered" evidence="1">
    <location>
        <begin position="283"/>
        <end position="359"/>
    </location>
</feature>
<feature type="compositionally biased region" description="Basic and acidic residues" evidence="1">
    <location>
        <begin position="294"/>
        <end position="306"/>
    </location>
</feature>
<feature type="region of interest" description="Disordered" evidence="1">
    <location>
        <begin position="374"/>
        <end position="413"/>
    </location>
</feature>
<feature type="compositionally biased region" description="Basic and acidic residues" evidence="1">
    <location>
        <begin position="44"/>
        <end position="54"/>
    </location>
</feature>
<reference evidence="3" key="1">
    <citation type="submission" date="2024-02" db="UniProtKB">
        <authorList>
            <consortium name="WormBaseParasite"/>
        </authorList>
    </citation>
    <scope>IDENTIFICATION</scope>
</reference>
<sequence length="501" mass="55893">MDEEDILLGSSLDNEVLDTEIDESILLDTLENNKEDNVLFSEDASPRKETKEEFVGASIKEQAHKDDAFELDYEEDDETEERVDRFEPERPEHKTLYKTKEESSSQSNDNVETIFKVRIQPNHLRAGFPDGANFGWKVTAALQGQPTNAGSGSPMKVSLISGLARIPGMGIPPPNFGAPPPNMPGKWAVDSSRAIKPGSYPPASKNKPPSLLKMNIAEPIVLPGKKILVNPKFSQGGISVPPPMLNVPPPALNISVPSSNLFEKQPPAMGQWDAQVAAFLASSSGKTRKRRSRSRSESSESYDRSSDSNSGRSRSRSHSKDRRNNLGTTRSRPQRGDRTNWNRSRGHTHRAVTEDTLESAKALGLDQEYLRKVEEQKRRREETLKRKHNSSSNVKSEPPRKISPSSMQHGDEQKNKLRAYLVVRIVNLSALGGFALKKVTQLAKEHAEVKKCWQDDADVVSVIFSEHDKAKTFMLKHNSKVWSGVRVSVNLEKIYLNLTNT</sequence>
<organism evidence="2 3">
    <name type="scientific">Mesorhabditis belari</name>
    <dbReference type="NCBI Taxonomy" id="2138241"/>
    <lineage>
        <taxon>Eukaryota</taxon>
        <taxon>Metazoa</taxon>
        <taxon>Ecdysozoa</taxon>
        <taxon>Nematoda</taxon>
        <taxon>Chromadorea</taxon>
        <taxon>Rhabditida</taxon>
        <taxon>Rhabditina</taxon>
        <taxon>Rhabditomorpha</taxon>
        <taxon>Rhabditoidea</taxon>
        <taxon>Rhabditidae</taxon>
        <taxon>Mesorhabditinae</taxon>
        <taxon>Mesorhabditis</taxon>
    </lineage>
</organism>
<evidence type="ECO:0000313" key="2">
    <source>
        <dbReference type="Proteomes" id="UP000887575"/>
    </source>
</evidence>
<evidence type="ECO:0000256" key="1">
    <source>
        <dbReference type="SAM" id="MobiDB-lite"/>
    </source>
</evidence>